<dbReference type="InterPro" id="IPR007359">
    <property type="entry name" value="SigmaE_reg_RseC_MucC"/>
</dbReference>
<proteinExistence type="predicted"/>
<evidence type="ECO:0000313" key="2">
    <source>
        <dbReference type="EMBL" id="MCQ4921886.1"/>
    </source>
</evidence>
<dbReference type="RefSeq" id="WP_256310276.1">
    <property type="nucleotide sequence ID" value="NZ_JANGAC010000001.1"/>
</dbReference>
<protein>
    <submittedName>
        <fullName evidence="2">SoxR reducing system RseC family protein</fullName>
    </submittedName>
</protein>
<keyword evidence="1" id="KW-1133">Transmembrane helix</keyword>
<keyword evidence="1" id="KW-0812">Transmembrane</keyword>
<dbReference type="EMBL" id="JANGAC010000001">
    <property type="protein sequence ID" value="MCQ4921886.1"/>
    <property type="molecule type" value="Genomic_DNA"/>
</dbReference>
<dbReference type="Pfam" id="PF04246">
    <property type="entry name" value="RseC_MucC"/>
    <property type="match status" value="1"/>
</dbReference>
<feature type="transmembrane region" description="Helical" evidence="1">
    <location>
        <begin position="69"/>
        <end position="88"/>
    </location>
</feature>
<evidence type="ECO:0000313" key="3">
    <source>
        <dbReference type="Proteomes" id="UP001524478"/>
    </source>
</evidence>
<accession>A0ABT1S5Z7</accession>
<name>A0ABT1S5Z7_9FIRM</name>
<organism evidence="2 3">
    <name type="scientific">Tissierella carlieri</name>
    <dbReference type="NCBI Taxonomy" id="689904"/>
    <lineage>
        <taxon>Bacteria</taxon>
        <taxon>Bacillati</taxon>
        <taxon>Bacillota</taxon>
        <taxon>Tissierellia</taxon>
        <taxon>Tissierellales</taxon>
        <taxon>Tissierellaceae</taxon>
        <taxon>Tissierella</taxon>
    </lineage>
</organism>
<sequence length="140" mass="15655">MDQVGFVRKVSNGKVEVEVRRISACGDNCKSCGGSCHAPNHVVILPNNIDAKVGDLVEIKGETKNILKYTMVVYMIPFTMLILGILIGMKTFKNLEISNYEPLSFLIGLVFMALGYFIVKTIDKKIGKKEEDIIRMTRII</sequence>
<dbReference type="Proteomes" id="UP001524478">
    <property type="component" value="Unassembled WGS sequence"/>
</dbReference>
<keyword evidence="3" id="KW-1185">Reference proteome</keyword>
<dbReference type="PIRSF" id="PIRSF004923">
    <property type="entry name" value="RseC"/>
    <property type="match status" value="1"/>
</dbReference>
<gene>
    <name evidence="2" type="ORF">NE686_02200</name>
</gene>
<dbReference type="PANTHER" id="PTHR35867:SF1">
    <property type="entry name" value="PROTEIN RSEC"/>
    <property type="match status" value="1"/>
</dbReference>
<dbReference type="InterPro" id="IPR026268">
    <property type="entry name" value="RseC"/>
</dbReference>
<keyword evidence="1" id="KW-0472">Membrane</keyword>
<comment type="caution">
    <text evidence="2">The sequence shown here is derived from an EMBL/GenBank/DDBJ whole genome shotgun (WGS) entry which is preliminary data.</text>
</comment>
<reference evidence="2 3" key="1">
    <citation type="submission" date="2022-06" db="EMBL/GenBank/DDBJ databases">
        <title>Isolation of gut microbiota from human fecal samples.</title>
        <authorList>
            <person name="Pamer E.G."/>
            <person name="Barat B."/>
            <person name="Waligurski E."/>
            <person name="Medina S."/>
            <person name="Paddock L."/>
            <person name="Mostad J."/>
        </authorList>
    </citation>
    <scope>NUCLEOTIDE SEQUENCE [LARGE SCALE GENOMIC DNA]</scope>
    <source>
        <strain evidence="2 3">DFI.7.95</strain>
    </source>
</reference>
<feature type="transmembrane region" description="Helical" evidence="1">
    <location>
        <begin position="100"/>
        <end position="119"/>
    </location>
</feature>
<evidence type="ECO:0000256" key="1">
    <source>
        <dbReference type="SAM" id="Phobius"/>
    </source>
</evidence>
<dbReference type="PANTHER" id="PTHR35867">
    <property type="entry name" value="PROTEIN RSEC"/>
    <property type="match status" value="1"/>
</dbReference>